<comment type="caution">
    <text evidence="1">The sequence shown here is derived from an EMBL/GenBank/DDBJ whole genome shotgun (WGS) entry which is preliminary data.</text>
</comment>
<dbReference type="eggNOG" id="COG2731">
    <property type="taxonomic scope" value="Bacteria"/>
</dbReference>
<dbReference type="SUPFAM" id="SSF51197">
    <property type="entry name" value="Clavaminate synthase-like"/>
    <property type="match status" value="1"/>
</dbReference>
<dbReference type="Pfam" id="PF04074">
    <property type="entry name" value="DUF386"/>
    <property type="match status" value="1"/>
</dbReference>
<evidence type="ECO:0000313" key="1">
    <source>
        <dbReference type="EMBL" id="EHI73724.1"/>
    </source>
</evidence>
<sequence>MLYSNIKSFNLADYQVVGKVLQLLQERNFLQVEDGRIQVDEDIYLQVLSYQTQDVSNLPFERHHKRLDVHYVVEGSEYIYLSSLTEIEPATPYDIRRDIEFLEEPEHINKVKLKKGDFLIIGMDEPHKTNGWVDETPEFVKKVVVKVNRNS</sequence>
<keyword evidence="2" id="KW-1185">Reference proteome</keyword>
<dbReference type="AlphaFoldDB" id="G5JSY6"/>
<dbReference type="PANTHER" id="PTHR34986:SF1">
    <property type="entry name" value="PROTEIN YIAL"/>
    <property type="match status" value="1"/>
</dbReference>
<dbReference type="Gene3D" id="2.60.120.370">
    <property type="entry name" value="YhcH/YjgK/YiaL"/>
    <property type="match status" value="1"/>
</dbReference>
<evidence type="ECO:0008006" key="3">
    <source>
        <dbReference type="Google" id="ProtNLM"/>
    </source>
</evidence>
<organism evidence="1 2">
    <name type="scientific">Streptococcus criceti HS-6</name>
    <dbReference type="NCBI Taxonomy" id="873449"/>
    <lineage>
        <taxon>Bacteria</taxon>
        <taxon>Bacillati</taxon>
        <taxon>Bacillota</taxon>
        <taxon>Bacilli</taxon>
        <taxon>Lactobacillales</taxon>
        <taxon>Streptococcaceae</taxon>
        <taxon>Streptococcus</taxon>
    </lineage>
</organism>
<dbReference type="InterPro" id="IPR004375">
    <property type="entry name" value="NanQ/TabA/YiaL"/>
</dbReference>
<dbReference type="InterPro" id="IPR037012">
    <property type="entry name" value="NanQ/TabA/YiaL_sf"/>
</dbReference>
<gene>
    <name evidence="1" type="ORF">STRCR_2257</name>
</gene>
<dbReference type="NCBIfam" id="TIGR00022">
    <property type="entry name" value="YhcH/YjgK/YiaL family protein"/>
    <property type="match status" value="1"/>
</dbReference>
<dbReference type="PANTHER" id="PTHR34986">
    <property type="entry name" value="EVOLVED BETA-GALACTOSIDASE SUBUNIT BETA"/>
    <property type="match status" value="1"/>
</dbReference>
<proteinExistence type="predicted"/>
<reference evidence="1" key="1">
    <citation type="submission" date="2011-07" db="EMBL/GenBank/DDBJ databases">
        <authorList>
            <person name="Stanhope M.J."/>
            <person name="Durkin A.S."/>
            <person name="Hostetler J."/>
            <person name="Kim M."/>
            <person name="Radune D."/>
            <person name="Singh I."/>
            <person name="Town C.D."/>
        </authorList>
    </citation>
    <scope>NUCLEOTIDE SEQUENCE [LARGE SCALE GENOMIC DNA]</scope>
    <source>
        <strain evidence="1">HS-6</strain>
    </source>
</reference>
<evidence type="ECO:0000313" key="2">
    <source>
        <dbReference type="Proteomes" id="UP000004322"/>
    </source>
</evidence>
<protein>
    <recommendedName>
        <fullName evidence="3">YhcH/YjgK/YiaL family protein</fullName>
    </recommendedName>
</protein>
<dbReference type="OrthoDB" id="9792756at2"/>
<dbReference type="EMBL" id="AEUV02000002">
    <property type="protein sequence ID" value="EHI73724.1"/>
    <property type="molecule type" value="Genomic_DNA"/>
</dbReference>
<dbReference type="GO" id="GO:0005829">
    <property type="term" value="C:cytosol"/>
    <property type="evidence" value="ECO:0007669"/>
    <property type="project" value="TreeGrafter"/>
</dbReference>
<name>G5JSY6_STRCG</name>
<accession>G5JSY6</accession>
<dbReference type="Proteomes" id="UP000004322">
    <property type="component" value="Unassembled WGS sequence"/>
</dbReference>
<dbReference type="STRING" id="873449.STRCR_2257"/>
<dbReference type="RefSeq" id="WP_004226056.1">
    <property type="nucleotide sequence ID" value="NZ_AEUV02000002.1"/>
</dbReference>